<dbReference type="GO" id="GO:0009787">
    <property type="term" value="P:regulation of abscisic acid-activated signaling pathway"/>
    <property type="evidence" value="ECO:0007669"/>
    <property type="project" value="EnsemblPlants"/>
</dbReference>
<dbReference type="GO" id="GO:0009266">
    <property type="term" value="P:response to temperature stimulus"/>
    <property type="evidence" value="ECO:0007669"/>
    <property type="project" value="EnsemblPlants"/>
</dbReference>
<dbReference type="EMBL" id="ABEU02000002">
    <property type="protein sequence ID" value="PNR59814.1"/>
    <property type="molecule type" value="Genomic_DNA"/>
</dbReference>
<dbReference type="GO" id="GO:0080022">
    <property type="term" value="P:primary root development"/>
    <property type="evidence" value="ECO:0007669"/>
    <property type="project" value="EnsemblPlants"/>
</dbReference>
<dbReference type="PANTHER" id="PTHR12461:SF99">
    <property type="entry name" value="BIFUNCTIONAL PEPTIDASE AND (3S)-LYSYL HYDROXYLASE JMJD7"/>
    <property type="match status" value="1"/>
</dbReference>
<dbReference type="GO" id="GO:0004175">
    <property type="term" value="F:endopeptidase activity"/>
    <property type="evidence" value="ECO:0000318"/>
    <property type="project" value="GO_Central"/>
</dbReference>
<reference evidence="4 6" key="2">
    <citation type="journal article" date="2018" name="Plant J.">
        <title>The Physcomitrella patens chromosome-scale assembly reveals moss genome structure and evolution.</title>
        <authorList>
            <person name="Lang D."/>
            <person name="Ullrich K.K."/>
            <person name="Murat F."/>
            <person name="Fuchs J."/>
            <person name="Jenkins J."/>
            <person name="Haas F.B."/>
            <person name="Piednoel M."/>
            <person name="Gundlach H."/>
            <person name="Van Bel M."/>
            <person name="Meyberg R."/>
            <person name="Vives C."/>
            <person name="Morata J."/>
            <person name="Symeonidi A."/>
            <person name="Hiss M."/>
            <person name="Muchero W."/>
            <person name="Kamisugi Y."/>
            <person name="Saleh O."/>
            <person name="Blanc G."/>
            <person name="Decker E.L."/>
            <person name="van Gessel N."/>
            <person name="Grimwood J."/>
            <person name="Hayes R.D."/>
            <person name="Graham S.W."/>
            <person name="Gunter L.E."/>
            <person name="McDaniel S.F."/>
            <person name="Hoernstein S.N.W."/>
            <person name="Larsson A."/>
            <person name="Li F.W."/>
            <person name="Perroud P.F."/>
            <person name="Phillips J."/>
            <person name="Ranjan P."/>
            <person name="Rokshar D.S."/>
            <person name="Rothfels C.J."/>
            <person name="Schneider L."/>
            <person name="Shu S."/>
            <person name="Stevenson D.W."/>
            <person name="Thummler F."/>
            <person name="Tillich M."/>
            <person name="Villarreal Aguilar J.C."/>
            <person name="Widiez T."/>
            <person name="Wong G.K."/>
            <person name="Wymore A."/>
            <person name="Zhang Y."/>
            <person name="Zimmer A.D."/>
            <person name="Quatrano R.S."/>
            <person name="Mayer K.F.X."/>
            <person name="Goodstein D."/>
            <person name="Casacuberta J.M."/>
            <person name="Vandepoele K."/>
            <person name="Reski R."/>
            <person name="Cuming A.C."/>
            <person name="Tuskan G.A."/>
            <person name="Maumus F."/>
            <person name="Salse J."/>
            <person name="Schmutz J."/>
            <person name="Rensing S.A."/>
        </authorList>
    </citation>
    <scope>NUCLEOTIDE SEQUENCE [LARGE SCALE GENOMIC DNA]</scope>
    <source>
        <strain evidence="5 6">cv. Gransden 2004</strain>
    </source>
</reference>
<dbReference type="OrthoDB" id="415358at2759"/>
<dbReference type="GO" id="GO:0016706">
    <property type="term" value="F:2-oxoglutarate-dependent dioxygenase activity"/>
    <property type="evidence" value="ECO:0000318"/>
    <property type="project" value="GO_Central"/>
</dbReference>
<dbReference type="Pfam" id="PF13621">
    <property type="entry name" value="Cupin_8"/>
    <property type="match status" value="1"/>
</dbReference>
<dbReference type="PaxDb" id="3218-PP1S30_33V6.1"/>
<dbReference type="OMA" id="YWHDMEF"/>
<keyword evidence="6" id="KW-1185">Reference proteome</keyword>
<dbReference type="EnsemblPlants" id="Pp3c2_13200V3.1">
    <property type="protein sequence ID" value="Pp3c2_13200V3.1"/>
    <property type="gene ID" value="Pp3c2_13200"/>
</dbReference>
<dbReference type="GO" id="GO:0071558">
    <property type="term" value="F:histone H3K27me2/H3K27me3 demethylase activity"/>
    <property type="evidence" value="ECO:0007669"/>
    <property type="project" value="EnsemblPlants"/>
</dbReference>
<dbReference type="GO" id="GO:0005737">
    <property type="term" value="C:cytoplasm"/>
    <property type="evidence" value="ECO:0000318"/>
    <property type="project" value="GO_Central"/>
</dbReference>
<dbReference type="InterPro" id="IPR003347">
    <property type="entry name" value="JmjC_dom"/>
</dbReference>
<accession>A0A2K1L1A9</accession>
<evidence type="ECO:0000313" key="6">
    <source>
        <dbReference type="Proteomes" id="UP000006727"/>
    </source>
</evidence>
<comment type="similarity">
    <text evidence="1">Belongs to the JARID1 histone demethylase family.</text>
</comment>
<dbReference type="Gramene" id="Pp3c2_13200V3.1">
    <property type="protein sequence ID" value="Pp3c2_13200V3.1"/>
    <property type="gene ID" value="Pp3c2_13200"/>
</dbReference>
<protein>
    <recommendedName>
        <fullName evidence="3">JmjC domain-containing protein</fullName>
    </recommendedName>
</protein>
<reference evidence="5" key="3">
    <citation type="submission" date="2020-12" db="UniProtKB">
        <authorList>
            <consortium name="EnsemblPlants"/>
        </authorList>
    </citation>
    <scope>IDENTIFICATION</scope>
</reference>
<gene>
    <name evidence="5" type="primary">LOC112295875</name>
    <name evidence="4" type="ORF">PHYPA_002606</name>
</gene>
<evidence type="ECO:0000259" key="3">
    <source>
        <dbReference type="PROSITE" id="PS51184"/>
    </source>
</evidence>
<evidence type="ECO:0000313" key="5">
    <source>
        <dbReference type="EnsemblPlants" id="Pp3c2_13200V3.1"/>
    </source>
</evidence>
<proteinExistence type="inferred from homology"/>
<sequence length="363" mass="40329">MAVAAAGELLDLLSREVRELSLGCTPEVVRIDGPPDPVQFLRDFVMPNRPCIITNAIAHWPALRLWSNSYLQSQLAHRSVSCHFTPDGRADALVQAPQSADVGSKSSHSDGGDLEGEGPANEIVFASSLVEVLPFPTALECVLSSSCEDRSVAYLQQQNNCFPLEFSALSEDVDSDIAWASEALGCKPEAVNLWIGTQESVTSFHKDHYENLYAVVSGEKHFTLLPPTDVHRMYVKKYPAAHYERTDSGSLVLKRDSPTAWVPWSSVDPFPKNAERQTAESQHPRYFGGPLAFECTVRAGELLYLPSLWFHHVRQSPDSEGRTVAINYWYDMQFDMKYAYFNFVECLAASSSTLETISIRSSS</sequence>
<dbReference type="GO" id="GO:0009737">
    <property type="term" value="P:response to abscisic acid"/>
    <property type="evidence" value="ECO:0007669"/>
    <property type="project" value="EnsemblPlants"/>
</dbReference>
<dbReference type="Proteomes" id="UP000006727">
    <property type="component" value="Chromosome 2"/>
</dbReference>
<dbReference type="FunCoup" id="A0A2K1L1A9">
    <property type="interactions" value="3063"/>
</dbReference>
<dbReference type="STRING" id="3218.A0A2K1L1A9"/>
<dbReference type="GO" id="GO:0045814">
    <property type="term" value="P:negative regulation of gene expression, epigenetic"/>
    <property type="evidence" value="ECO:0007669"/>
    <property type="project" value="EnsemblPlants"/>
</dbReference>
<dbReference type="PANTHER" id="PTHR12461">
    <property type="entry name" value="HYPOXIA-INDUCIBLE FACTOR 1 ALPHA INHIBITOR-RELATED"/>
    <property type="match status" value="1"/>
</dbReference>
<evidence type="ECO:0000313" key="4">
    <source>
        <dbReference type="EMBL" id="PNR59814.1"/>
    </source>
</evidence>
<dbReference type="InterPro" id="IPR014710">
    <property type="entry name" value="RmlC-like_jellyroll"/>
</dbReference>
<dbReference type="EnsemblPlants" id="Pp3c2_13200V3.3">
    <property type="protein sequence ID" value="Pp3c2_13200V3.3"/>
    <property type="gene ID" value="Pp3c2_13200"/>
</dbReference>
<feature type="region of interest" description="Disordered" evidence="2">
    <location>
        <begin position="96"/>
        <end position="117"/>
    </location>
</feature>
<dbReference type="Gene3D" id="2.60.120.10">
    <property type="entry name" value="Jelly Rolls"/>
    <property type="match status" value="1"/>
</dbReference>
<organism evidence="4">
    <name type="scientific">Physcomitrium patens</name>
    <name type="common">Spreading-leaved earth moss</name>
    <name type="synonym">Physcomitrella patens</name>
    <dbReference type="NCBI Taxonomy" id="3218"/>
    <lineage>
        <taxon>Eukaryota</taxon>
        <taxon>Viridiplantae</taxon>
        <taxon>Streptophyta</taxon>
        <taxon>Embryophyta</taxon>
        <taxon>Bryophyta</taxon>
        <taxon>Bryophytina</taxon>
        <taxon>Bryopsida</taxon>
        <taxon>Funariidae</taxon>
        <taxon>Funariales</taxon>
        <taxon>Funariaceae</taxon>
        <taxon>Physcomitrium</taxon>
    </lineage>
</organism>
<dbReference type="GO" id="GO:1900140">
    <property type="term" value="P:regulation of seedling development"/>
    <property type="evidence" value="ECO:0007669"/>
    <property type="project" value="EnsemblPlants"/>
</dbReference>
<dbReference type="InterPro" id="IPR041667">
    <property type="entry name" value="Cupin_8"/>
</dbReference>
<dbReference type="Gramene" id="Pp3c2_13200V3.3">
    <property type="protein sequence ID" value="Pp3c2_13200V3.3"/>
    <property type="gene ID" value="Pp3c2_13200"/>
</dbReference>
<dbReference type="PROSITE" id="PS51184">
    <property type="entry name" value="JMJC"/>
    <property type="match status" value="1"/>
</dbReference>
<reference evidence="4 6" key="1">
    <citation type="journal article" date="2008" name="Science">
        <title>The Physcomitrella genome reveals evolutionary insights into the conquest of land by plants.</title>
        <authorList>
            <person name="Rensing S."/>
            <person name="Lang D."/>
            <person name="Zimmer A."/>
            <person name="Terry A."/>
            <person name="Salamov A."/>
            <person name="Shapiro H."/>
            <person name="Nishiyama T."/>
            <person name="Perroud P.-F."/>
            <person name="Lindquist E."/>
            <person name="Kamisugi Y."/>
            <person name="Tanahashi T."/>
            <person name="Sakakibara K."/>
            <person name="Fujita T."/>
            <person name="Oishi K."/>
            <person name="Shin-I T."/>
            <person name="Kuroki Y."/>
            <person name="Toyoda A."/>
            <person name="Suzuki Y."/>
            <person name="Hashimoto A."/>
            <person name="Yamaguchi K."/>
            <person name="Sugano A."/>
            <person name="Kohara Y."/>
            <person name="Fujiyama A."/>
            <person name="Anterola A."/>
            <person name="Aoki S."/>
            <person name="Ashton N."/>
            <person name="Barbazuk W.B."/>
            <person name="Barker E."/>
            <person name="Bennetzen J."/>
            <person name="Bezanilla M."/>
            <person name="Blankenship R."/>
            <person name="Cho S.H."/>
            <person name="Dutcher S."/>
            <person name="Estelle M."/>
            <person name="Fawcett J.A."/>
            <person name="Gundlach H."/>
            <person name="Hanada K."/>
            <person name="Heyl A."/>
            <person name="Hicks K.A."/>
            <person name="Hugh J."/>
            <person name="Lohr M."/>
            <person name="Mayer K."/>
            <person name="Melkozernov A."/>
            <person name="Murata T."/>
            <person name="Nelson D."/>
            <person name="Pils B."/>
            <person name="Prigge M."/>
            <person name="Reiss B."/>
            <person name="Renner T."/>
            <person name="Rombauts S."/>
            <person name="Rushton P."/>
            <person name="Sanderfoot A."/>
            <person name="Schween G."/>
            <person name="Shiu S.-H."/>
            <person name="Stueber K."/>
            <person name="Theodoulou F.L."/>
            <person name="Tu H."/>
            <person name="Van de Peer Y."/>
            <person name="Verrier P.J."/>
            <person name="Waters E."/>
            <person name="Wood A."/>
            <person name="Yang L."/>
            <person name="Cove D."/>
            <person name="Cuming A."/>
            <person name="Hasebe M."/>
            <person name="Lucas S."/>
            <person name="Mishler D.B."/>
            <person name="Reski R."/>
            <person name="Grigoriev I."/>
            <person name="Quatrano R.S."/>
            <person name="Boore J.L."/>
        </authorList>
    </citation>
    <scope>NUCLEOTIDE SEQUENCE [LARGE SCALE GENOMIC DNA]</scope>
    <source>
        <strain evidence="5 6">cv. Gransden 2004</strain>
    </source>
</reference>
<name>A0A2K1L1A9_PHYPA</name>
<dbReference type="SMART" id="SM00558">
    <property type="entry name" value="JmjC"/>
    <property type="match status" value="1"/>
</dbReference>
<evidence type="ECO:0000256" key="2">
    <source>
        <dbReference type="SAM" id="MobiDB-lite"/>
    </source>
</evidence>
<dbReference type="GO" id="GO:0005783">
    <property type="term" value="C:endoplasmic reticulum"/>
    <property type="evidence" value="ECO:0007669"/>
    <property type="project" value="EnsemblPlants"/>
</dbReference>
<dbReference type="GeneID" id="112295875"/>
<feature type="domain" description="JmjC" evidence="3">
    <location>
        <begin position="153"/>
        <end position="345"/>
    </location>
</feature>
<dbReference type="AlphaFoldDB" id="A0A2K1L1A9"/>
<dbReference type="RefSeq" id="XP_024403668.1">
    <property type="nucleotide sequence ID" value="XM_024547900.2"/>
</dbReference>
<dbReference type="KEGG" id="ppp:112295875"/>
<dbReference type="SUPFAM" id="SSF51197">
    <property type="entry name" value="Clavaminate synthase-like"/>
    <property type="match status" value="1"/>
</dbReference>
<dbReference type="GO" id="GO:0005634">
    <property type="term" value="C:nucleus"/>
    <property type="evidence" value="ECO:0007669"/>
    <property type="project" value="EnsemblPlants"/>
</dbReference>
<dbReference type="GO" id="GO:1900457">
    <property type="term" value="P:regulation of brassinosteroid mediated signaling pathway"/>
    <property type="evidence" value="ECO:0007669"/>
    <property type="project" value="EnsemblPlants"/>
</dbReference>
<evidence type="ECO:0000256" key="1">
    <source>
        <dbReference type="ARBA" id="ARBA00006801"/>
    </source>
</evidence>